<dbReference type="Proteomes" id="UP000823561">
    <property type="component" value="Chromosome 24"/>
</dbReference>
<evidence type="ECO:0000259" key="7">
    <source>
        <dbReference type="PROSITE" id="PS50119"/>
    </source>
</evidence>
<keyword evidence="2 4" id="KW-0863">Zinc-finger</keyword>
<evidence type="ECO:0000256" key="3">
    <source>
        <dbReference type="ARBA" id="ARBA00022833"/>
    </source>
</evidence>
<feature type="compositionally biased region" description="Acidic residues" evidence="5">
    <location>
        <begin position="523"/>
        <end position="547"/>
    </location>
</feature>
<evidence type="ECO:0000256" key="5">
    <source>
        <dbReference type="SAM" id="MobiDB-lite"/>
    </source>
</evidence>
<dbReference type="AlphaFoldDB" id="A0AAV6FEI3"/>
<dbReference type="CDD" id="cd19769">
    <property type="entry name" value="Bbox2_TRIM16-like"/>
    <property type="match status" value="1"/>
</dbReference>
<comment type="caution">
    <text evidence="8">The sequence shown here is derived from an EMBL/GenBank/DDBJ whole genome shotgun (WGS) entry which is preliminary data.</text>
</comment>
<dbReference type="Pfam" id="PF00643">
    <property type="entry name" value="zf-B_box"/>
    <property type="match status" value="1"/>
</dbReference>
<evidence type="ECO:0000313" key="9">
    <source>
        <dbReference type="Proteomes" id="UP000823561"/>
    </source>
</evidence>
<dbReference type="InterPro" id="IPR017907">
    <property type="entry name" value="Znf_RING_CS"/>
</dbReference>
<dbReference type="SMART" id="SM00336">
    <property type="entry name" value="BBOX"/>
    <property type="match status" value="2"/>
</dbReference>
<dbReference type="InterPro" id="IPR001841">
    <property type="entry name" value="Znf_RING"/>
</dbReference>
<reference evidence="8" key="1">
    <citation type="submission" date="2020-10" db="EMBL/GenBank/DDBJ databases">
        <title>Chromosome-scale genome assembly of the Allis shad, Alosa alosa.</title>
        <authorList>
            <person name="Margot Z."/>
            <person name="Christophe K."/>
            <person name="Cabau C."/>
            <person name="Louis A."/>
            <person name="Berthelot C."/>
            <person name="Parey E."/>
            <person name="Roest Crollius H."/>
            <person name="Montfort J."/>
            <person name="Robinson-Rechavi M."/>
            <person name="Bucao C."/>
            <person name="Bouchez O."/>
            <person name="Gislard M."/>
            <person name="Lluch J."/>
            <person name="Milhes M."/>
            <person name="Lampietro C."/>
            <person name="Lopez Roques C."/>
            <person name="Donnadieu C."/>
            <person name="Braasch I."/>
            <person name="Desvignes T."/>
            <person name="Postlethwait J."/>
            <person name="Bobe J."/>
            <person name="Guiguen Y."/>
        </authorList>
    </citation>
    <scope>NUCLEOTIDE SEQUENCE</scope>
    <source>
        <strain evidence="8">M-15738</strain>
        <tissue evidence="8">Blood</tissue>
    </source>
</reference>
<keyword evidence="1" id="KW-0479">Metal-binding</keyword>
<evidence type="ECO:0000313" key="8">
    <source>
        <dbReference type="EMBL" id="KAG5261194.1"/>
    </source>
</evidence>
<proteinExistence type="predicted"/>
<dbReference type="InterPro" id="IPR013083">
    <property type="entry name" value="Znf_RING/FYVE/PHD"/>
</dbReference>
<dbReference type="PROSITE" id="PS00518">
    <property type="entry name" value="ZF_RING_1"/>
    <property type="match status" value="1"/>
</dbReference>
<dbReference type="PANTHER" id="PTHR25465">
    <property type="entry name" value="B-BOX DOMAIN CONTAINING"/>
    <property type="match status" value="1"/>
</dbReference>
<dbReference type="SUPFAM" id="SSF57845">
    <property type="entry name" value="B-box zinc-binding domain"/>
    <property type="match status" value="1"/>
</dbReference>
<gene>
    <name evidence="8" type="ORF">AALO_G00301100</name>
</gene>
<dbReference type="SMART" id="SM00184">
    <property type="entry name" value="RING"/>
    <property type="match status" value="1"/>
</dbReference>
<evidence type="ECO:0000259" key="6">
    <source>
        <dbReference type="PROSITE" id="PS50089"/>
    </source>
</evidence>
<dbReference type="PROSITE" id="PS50089">
    <property type="entry name" value="ZF_RING_2"/>
    <property type="match status" value="1"/>
</dbReference>
<dbReference type="SUPFAM" id="SSF57850">
    <property type="entry name" value="RING/U-box"/>
    <property type="match status" value="1"/>
</dbReference>
<feature type="compositionally biased region" description="Basic and acidic residues" evidence="5">
    <location>
        <begin position="466"/>
        <end position="475"/>
    </location>
</feature>
<dbReference type="Gene3D" id="3.30.40.10">
    <property type="entry name" value="Zinc/RING finger domain, C3HC4 (zinc finger)"/>
    <property type="match status" value="1"/>
</dbReference>
<dbReference type="GO" id="GO:0008270">
    <property type="term" value="F:zinc ion binding"/>
    <property type="evidence" value="ECO:0007669"/>
    <property type="project" value="UniProtKB-KW"/>
</dbReference>
<dbReference type="Pfam" id="PF15227">
    <property type="entry name" value="zf-C3HC4_4"/>
    <property type="match status" value="1"/>
</dbReference>
<feature type="domain" description="RING-type" evidence="6">
    <location>
        <begin position="18"/>
        <end position="76"/>
    </location>
</feature>
<keyword evidence="3" id="KW-0862">Zinc</keyword>
<dbReference type="EMBL" id="JADWDJ010000024">
    <property type="protein sequence ID" value="KAG5261194.1"/>
    <property type="molecule type" value="Genomic_DNA"/>
</dbReference>
<feature type="compositionally biased region" description="Acidic residues" evidence="5">
    <location>
        <begin position="476"/>
        <end position="510"/>
    </location>
</feature>
<feature type="domain" description="B box-type" evidence="7">
    <location>
        <begin position="238"/>
        <end position="279"/>
    </location>
</feature>
<dbReference type="Gene3D" id="3.30.160.60">
    <property type="entry name" value="Classic Zinc Finger"/>
    <property type="match status" value="1"/>
</dbReference>
<keyword evidence="9" id="KW-1185">Reference proteome</keyword>
<evidence type="ECO:0000256" key="1">
    <source>
        <dbReference type="ARBA" id="ARBA00022723"/>
    </source>
</evidence>
<feature type="region of interest" description="Disordered" evidence="5">
    <location>
        <begin position="466"/>
        <end position="547"/>
    </location>
</feature>
<dbReference type="InterPro" id="IPR051051">
    <property type="entry name" value="E3_ubiq-ligase_TRIM/RNF"/>
</dbReference>
<protein>
    <submittedName>
        <fullName evidence="8">Uncharacterized protein</fullName>
    </submittedName>
</protein>
<evidence type="ECO:0000256" key="2">
    <source>
        <dbReference type="ARBA" id="ARBA00022771"/>
    </source>
</evidence>
<dbReference type="InterPro" id="IPR000315">
    <property type="entry name" value="Znf_B-box"/>
</dbReference>
<accession>A0AAV6FEI3</accession>
<dbReference type="PROSITE" id="PS50119">
    <property type="entry name" value="ZF_BBOX"/>
    <property type="match status" value="1"/>
</dbReference>
<evidence type="ECO:0000256" key="4">
    <source>
        <dbReference type="PROSITE-ProRule" id="PRU00024"/>
    </source>
</evidence>
<dbReference type="PANTHER" id="PTHR25465:SF73">
    <property type="entry name" value="E3 UBIQUITIN_ISG15 LIGASE TRIM25 ISOFORM X1"/>
    <property type="match status" value="1"/>
</dbReference>
<dbReference type="Gene3D" id="4.10.830.40">
    <property type="match status" value="1"/>
</dbReference>
<name>A0AAV6FEI3_9TELE</name>
<organism evidence="8 9">
    <name type="scientific">Alosa alosa</name>
    <name type="common">allis shad</name>
    <dbReference type="NCBI Taxonomy" id="278164"/>
    <lineage>
        <taxon>Eukaryota</taxon>
        <taxon>Metazoa</taxon>
        <taxon>Chordata</taxon>
        <taxon>Craniata</taxon>
        <taxon>Vertebrata</taxon>
        <taxon>Euteleostomi</taxon>
        <taxon>Actinopterygii</taxon>
        <taxon>Neopterygii</taxon>
        <taxon>Teleostei</taxon>
        <taxon>Clupei</taxon>
        <taxon>Clupeiformes</taxon>
        <taxon>Clupeoidei</taxon>
        <taxon>Clupeidae</taxon>
        <taxon>Alosa</taxon>
    </lineage>
</organism>
<sequence>MALWQEDSSSMLEDELTCPVCLDLFRDPHQLPCGHNFCLPCLQRLRGGGGGSSLRGSLSSSSTSFLRARIRCPECRQQQRGSAGIQRNFKLANIADGYRQRRDQHGAAAQQGACASTSGGGDGGAVFDAVSRSARPGRASTPMYCDFCPQPSDACAGGSRDVCPSDGPSSVFVSSTSSPLSSSSSSLSPSSSSSCATAGLAVKMCLKCEVSMCVEHLRPHLELPAFRGHTLVEPHGDLRIRRCPQHEEAFRYYCMEEHVCLCSSCIIIGEHSGHTIKTLKDAMKDMKFSLQKQLQRVSRKISKVEKTLQDHNDQERKNKAFLDDTDQRVAMLGDVLSGQVAGFLSALRECTSSHCGSATTGSATQSEVQQTRGRIARDQEYLLGVQRNLQGLMDESDSFTFLKEYHTTGKRMRRLLRRPLYTPDFCGVDTEALAMSMENKMEDFLVSLRQHGSNFIDTVCTMHEEEQGEDYHSENDNEDEDSEDDHEEQNISDEEDDESSTEEEEEEEDDGNHSGSIDGSYSPEEEEEEEEEDNVDEEEAGDDSSSD</sequence>